<organism evidence="9 10">
    <name type="scientific">Paenibacillus artemisiicola</name>
    <dbReference type="NCBI Taxonomy" id="1172618"/>
    <lineage>
        <taxon>Bacteria</taxon>
        <taxon>Bacillati</taxon>
        <taxon>Bacillota</taxon>
        <taxon>Bacilli</taxon>
        <taxon>Bacillales</taxon>
        <taxon>Paenibacillaceae</taxon>
        <taxon>Paenibacillus</taxon>
    </lineage>
</organism>
<comment type="function">
    <text evidence="6 7">This protein binds to 23S rRNA in the presence of protein L20.</text>
</comment>
<dbReference type="NCBIfam" id="TIGR00061">
    <property type="entry name" value="L21"/>
    <property type="match status" value="1"/>
</dbReference>
<dbReference type="InterPro" id="IPR001787">
    <property type="entry name" value="Ribosomal_bL21"/>
</dbReference>
<accession>A0ABS3WAZ6</accession>
<dbReference type="InterPro" id="IPR018258">
    <property type="entry name" value="Ribosomal_bL21_CS"/>
</dbReference>
<evidence type="ECO:0000256" key="7">
    <source>
        <dbReference type="RuleBase" id="RU000562"/>
    </source>
</evidence>
<dbReference type="Pfam" id="PF00829">
    <property type="entry name" value="Ribosomal_L21p"/>
    <property type="match status" value="1"/>
</dbReference>
<keyword evidence="3 6" id="KW-0694">RNA-binding</keyword>
<keyword evidence="2 6" id="KW-0699">rRNA-binding</keyword>
<evidence type="ECO:0000256" key="3">
    <source>
        <dbReference type="ARBA" id="ARBA00022884"/>
    </source>
</evidence>
<dbReference type="GO" id="GO:0005840">
    <property type="term" value="C:ribosome"/>
    <property type="evidence" value="ECO:0007669"/>
    <property type="project" value="UniProtKB-KW"/>
</dbReference>
<dbReference type="EMBL" id="JAGGDJ010000010">
    <property type="protein sequence ID" value="MBO7745492.1"/>
    <property type="molecule type" value="Genomic_DNA"/>
</dbReference>
<evidence type="ECO:0000256" key="5">
    <source>
        <dbReference type="ARBA" id="ARBA00023274"/>
    </source>
</evidence>
<dbReference type="RefSeq" id="WP_090641683.1">
    <property type="nucleotide sequence ID" value="NZ_JAGGDJ010000010.1"/>
</dbReference>
<dbReference type="Proteomes" id="UP000670947">
    <property type="component" value="Unassembled WGS sequence"/>
</dbReference>
<dbReference type="PANTHER" id="PTHR21349:SF0">
    <property type="entry name" value="LARGE RIBOSOMAL SUBUNIT PROTEIN BL21M"/>
    <property type="match status" value="1"/>
</dbReference>
<feature type="region of interest" description="Disordered" evidence="8">
    <location>
        <begin position="84"/>
        <end position="103"/>
    </location>
</feature>
<protein>
    <recommendedName>
        <fullName evidence="6">Large ribosomal subunit protein bL21</fullName>
    </recommendedName>
</protein>
<comment type="similarity">
    <text evidence="1 6 7">Belongs to the bacterial ribosomal protein bL21 family.</text>
</comment>
<name>A0ABS3WAZ6_9BACL</name>
<dbReference type="InterPro" id="IPR036164">
    <property type="entry name" value="bL21-like_sf"/>
</dbReference>
<keyword evidence="4 6" id="KW-0689">Ribosomal protein</keyword>
<comment type="subunit">
    <text evidence="6">Part of the 50S ribosomal subunit. Contacts protein L20.</text>
</comment>
<evidence type="ECO:0000256" key="6">
    <source>
        <dbReference type="HAMAP-Rule" id="MF_01363"/>
    </source>
</evidence>
<sequence>MFAIIETGGKQYKVQEGDVLYIEKLDAAEGTSVTFDRVLAVSKGEELVTGTPVVSGATVTATVEKHGRGQKIVVYKYKAKKNYRRKQGHRQPYSKVTIGKIEA</sequence>
<reference evidence="9 10" key="1">
    <citation type="submission" date="2021-03" db="EMBL/GenBank/DDBJ databases">
        <title>Paenibacillus artemisicola MWE-103 whole genome sequence.</title>
        <authorList>
            <person name="Ham Y.J."/>
        </authorList>
    </citation>
    <scope>NUCLEOTIDE SEQUENCE [LARGE SCALE GENOMIC DNA]</scope>
    <source>
        <strain evidence="9 10">MWE-103</strain>
    </source>
</reference>
<dbReference type="InterPro" id="IPR028909">
    <property type="entry name" value="bL21-like"/>
</dbReference>
<dbReference type="HAMAP" id="MF_01363">
    <property type="entry name" value="Ribosomal_bL21"/>
    <property type="match status" value="1"/>
</dbReference>
<dbReference type="PROSITE" id="PS01169">
    <property type="entry name" value="RIBOSOMAL_L21"/>
    <property type="match status" value="1"/>
</dbReference>
<evidence type="ECO:0000256" key="2">
    <source>
        <dbReference type="ARBA" id="ARBA00022730"/>
    </source>
</evidence>
<dbReference type="PANTHER" id="PTHR21349">
    <property type="entry name" value="50S RIBOSOMAL PROTEIN L21"/>
    <property type="match status" value="1"/>
</dbReference>
<keyword evidence="10" id="KW-1185">Reference proteome</keyword>
<evidence type="ECO:0000256" key="8">
    <source>
        <dbReference type="SAM" id="MobiDB-lite"/>
    </source>
</evidence>
<dbReference type="SUPFAM" id="SSF141091">
    <property type="entry name" value="L21p-like"/>
    <property type="match status" value="1"/>
</dbReference>
<evidence type="ECO:0000313" key="10">
    <source>
        <dbReference type="Proteomes" id="UP000670947"/>
    </source>
</evidence>
<evidence type="ECO:0000256" key="4">
    <source>
        <dbReference type="ARBA" id="ARBA00022980"/>
    </source>
</evidence>
<evidence type="ECO:0000313" key="9">
    <source>
        <dbReference type="EMBL" id="MBO7745492.1"/>
    </source>
</evidence>
<evidence type="ECO:0000256" key="1">
    <source>
        <dbReference type="ARBA" id="ARBA00008563"/>
    </source>
</evidence>
<keyword evidence="5 6" id="KW-0687">Ribonucleoprotein</keyword>
<proteinExistence type="inferred from homology"/>
<comment type="caution">
    <text evidence="9">The sequence shown here is derived from an EMBL/GenBank/DDBJ whole genome shotgun (WGS) entry which is preliminary data.</text>
</comment>
<gene>
    <name evidence="6 9" type="primary">rplU</name>
    <name evidence="9" type="ORF">I8J29_14885</name>
</gene>